<name>A0ABR2CLW1_9ROSI</name>
<protein>
    <submittedName>
        <fullName evidence="1">Uncharacterized protein</fullName>
    </submittedName>
</protein>
<sequence>MIGKADLLPGPGQILFRFYYMGSPVGVGLQRKFWIIIYKVQPCKHGDRIIIQWSEWTLTILAAASVHNTMVSNHVAEIEHIAKIRRSSVLNLHSS</sequence>
<reference evidence="1 2" key="1">
    <citation type="journal article" date="2024" name="G3 (Bethesda)">
        <title>Genome assembly of Hibiscus sabdariffa L. provides insights into metabolisms of medicinal natural products.</title>
        <authorList>
            <person name="Kim T."/>
        </authorList>
    </citation>
    <scope>NUCLEOTIDE SEQUENCE [LARGE SCALE GENOMIC DNA]</scope>
    <source>
        <strain evidence="1">TK-2024</strain>
        <tissue evidence="1">Old leaves</tissue>
    </source>
</reference>
<comment type="caution">
    <text evidence="1">The sequence shown here is derived from an EMBL/GenBank/DDBJ whole genome shotgun (WGS) entry which is preliminary data.</text>
</comment>
<evidence type="ECO:0000313" key="1">
    <source>
        <dbReference type="EMBL" id="KAK8520632.1"/>
    </source>
</evidence>
<evidence type="ECO:0000313" key="2">
    <source>
        <dbReference type="Proteomes" id="UP001472677"/>
    </source>
</evidence>
<proteinExistence type="predicted"/>
<organism evidence="1 2">
    <name type="scientific">Hibiscus sabdariffa</name>
    <name type="common">roselle</name>
    <dbReference type="NCBI Taxonomy" id="183260"/>
    <lineage>
        <taxon>Eukaryota</taxon>
        <taxon>Viridiplantae</taxon>
        <taxon>Streptophyta</taxon>
        <taxon>Embryophyta</taxon>
        <taxon>Tracheophyta</taxon>
        <taxon>Spermatophyta</taxon>
        <taxon>Magnoliopsida</taxon>
        <taxon>eudicotyledons</taxon>
        <taxon>Gunneridae</taxon>
        <taxon>Pentapetalae</taxon>
        <taxon>rosids</taxon>
        <taxon>malvids</taxon>
        <taxon>Malvales</taxon>
        <taxon>Malvaceae</taxon>
        <taxon>Malvoideae</taxon>
        <taxon>Hibiscus</taxon>
    </lineage>
</organism>
<dbReference type="EMBL" id="JBBPBM010000049">
    <property type="protein sequence ID" value="KAK8520632.1"/>
    <property type="molecule type" value="Genomic_DNA"/>
</dbReference>
<keyword evidence="2" id="KW-1185">Reference proteome</keyword>
<gene>
    <name evidence="1" type="ORF">V6N12_004565</name>
</gene>
<dbReference type="Proteomes" id="UP001472677">
    <property type="component" value="Unassembled WGS sequence"/>
</dbReference>
<accession>A0ABR2CLW1</accession>